<comment type="function">
    <text evidence="10 11">Phosphorylation of dTMP to form dTDP in both de novo and salvage pathways of dTTP synthesis.</text>
</comment>
<dbReference type="GO" id="GO:0006227">
    <property type="term" value="P:dUDP biosynthetic process"/>
    <property type="evidence" value="ECO:0007669"/>
    <property type="project" value="TreeGrafter"/>
</dbReference>
<dbReference type="Pfam" id="PF02223">
    <property type="entry name" value="Thymidylate_kin"/>
    <property type="match status" value="1"/>
</dbReference>
<reference evidence="13 14" key="1">
    <citation type="submission" date="2018-12" db="EMBL/GenBank/DDBJ databases">
        <title>Alloscrdovia theropitheci sp. nov: a novel taxon from the feces of the bleeding-herat monkey (Theropithecus geleda).</title>
        <authorList>
            <person name="Modesto M."/>
        </authorList>
    </citation>
    <scope>NUCLEOTIDE SEQUENCE [LARGE SCALE GENOMIC DNA]</scope>
    <source>
        <strain evidence="13 14">GLDI4/2</strain>
    </source>
</reference>
<comment type="catalytic activity">
    <reaction evidence="9 11">
        <text>dTMP + ATP = dTDP + ADP</text>
        <dbReference type="Rhea" id="RHEA:13517"/>
        <dbReference type="ChEBI" id="CHEBI:30616"/>
        <dbReference type="ChEBI" id="CHEBI:58369"/>
        <dbReference type="ChEBI" id="CHEBI:63528"/>
        <dbReference type="ChEBI" id="CHEBI:456216"/>
        <dbReference type="EC" id="2.7.4.9"/>
    </reaction>
</comment>
<dbReference type="GO" id="GO:0006233">
    <property type="term" value="P:dTDP biosynthetic process"/>
    <property type="evidence" value="ECO:0007669"/>
    <property type="project" value="InterPro"/>
</dbReference>
<keyword evidence="7 11" id="KW-0418">Kinase</keyword>
<evidence type="ECO:0000313" key="14">
    <source>
        <dbReference type="Proteomes" id="UP000291289"/>
    </source>
</evidence>
<comment type="similarity">
    <text evidence="1 11">Belongs to the thymidylate kinase family.</text>
</comment>
<evidence type="ECO:0000256" key="5">
    <source>
        <dbReference type="ARBA" id="ARBA00022727"/>
    </source>
</evidence>
<evidence type="ECO:0000256" key="1">
    <source>
        <dbReference type="ARBA" id="ARBA00009776"/>
    </source>
</evidence>
<dbReference type="InterPro" id="IPR027417">
    <property type="entry name" value="P-loop_NTPase"/>
</dbReference>
<dbReference type="SUPFAM" id="SSF52540">
    <property type="entry name" value="P-loop containing nucleoside triphosphate hydrolases"/>
    <property type="match status" value="1"/>
</dbReference>
<evidence type="ECO:0000256" key="9">
    <source>
        <dbReference type="ARBA" id="ARBA00048743"/>
    </source>
</evidence>
<dbReference type="HAMAP" id="MF_00165">
    <property type="entry name" value="Thymidylate_kinase"/>
    <property type="match status" value="1"/>
</dbReference>
<evidence type="ECO:0000313" key="13">
    <source>
        <dbReference type="EMBL" id="TCD54528.1"/>
    </source>
</evidence>
<keyword evidence="6 11" id="KW-0547">Nucleotide-binding</keyword>
<evidence type="ECO:0000256" key="3">
    <source>
        <dbReference type="ARBA" id="ARBA00017144"/>
    </source>
</evidence>
<evidence type="ECO:0000256" key="4">
    <source>
        <dbReference type="ARBA" id="ARBA00022679"/>
    </source>
</evidence>
<sequence>MAQGLFISFEGVDGVGKSTQVKKLQEYFQSRGRRVITTREPGGTELGVQIRQMLLHGGDVDARAEALLYAADRAHHVATVIQPALDEASVVISDRYIDSSIAYQAGGRELTEDHICMLSQFATRDLWPKRTYILDLSYEQSRLRLTGEPDRLESAGELFFERTRQAFLDIAQADSKRCRVIDASQSIEEVWMQIQSDIEQLDLEDLQ</sequence>
<dbReference type="Gene3D" id="3.40.50.300">
    <property type="entry name" value="P-loop containing nucleotide triphosphate hydrolases"/>
    <property type="match status" value="1"/>
</dbReference>
<dbReference type="EMBL" id="RXLP01000014">
    <property type="protein sequence ID" value="TCD54528.1"/>
    <property type="molecule type" value="Genomic_DNA"/>
</dbReference>
<keyword evidence="8 11" id="KW-0067">ATP-binding</keyword>
<name>A0A4R0QSS6_9BIFI</name>
<evidence type="ECO:0000256" key="7">
    <source>
        <dbReference type="ARBA" id="ARBA00022777"/>
    </source>
</evidence>
<accession>A0A4R0QSS6</accession>
<dbReference type="NCBIfam" id="TIGR00041">
    <property type="entry name" value="DTMP_kinase"/>
    <property type="match status" value="1"/>
</dbReference>
<evidence type="ECO:0000256" key="11">
    <source>
        <dbReference type="HAMAP-Rule" id="MF_00165"/>
    </source>
</evidence>
<dbReference type="OrthoDB" id="9774907at2"/>
<keyword evidence="4 11" id="KW-0808">Transferase</keyword>
<dbReference type="PANTHER" id="PTHR10344:SF4">
    <property type="entry name" value="UMP-CMP KINASE 2, MITOCHONDRIAL"/>
    <property type="match status" value="1"/>
</dbReference>
<dbReference type="GO" id="GO:0005829">
    <property type="term" value="C:cytosol"/>
    <property type="evidence" value="ECO:0007669"/>
    <property type="project" value="TreeGrafter"/>
</dbReference>
<dbReference type="EC" id="2.7.4.9" evidence="2 11"/>
<dbReference type="GO" id="GO:0004798">
    <property type="term" value="F:dTMP kinase activity"/>
    <property type="evidence" value="ECO:0007669"/>
    <property type="project" value="UniProtKB-UniRule"/>
</dbReference>
<evidence type="ECO:0000256" key="6">
    <source>
        <dbReference type="ARBA" id="ARBA00022741"/>
    </source>
</evidence>
<proteinExistence type="inferred from homology"/>
<dbReference type="InterPro" id="IPR018095">
    <property type="entry name" value="Thymidylate_kin_CS"/>
</dbReference>
<dbReference type="RefSeq" id="WP_131283388.1">
    <property type="nucleotide sequence ID" value="NZ_RXLP01000014.1"/>
</dbReference>
<dbReference type="InterPro" id="IPR018094">
    <property type="entry name" value="Thymidylate_kinase"/>
</dbReference>
<evidence type="ECO:0000256" key="2">
    <source>
        <dbReference type="ARBA" id="ARBA00012980"/>
    </source>
</evidence>
<keyword evidence="14" id="KW-1185">Reference proteome</keyword>
<organism evidence="13 14">
    <name type="scientific">Alloscardovia theropitheci</name>
    <dbReference type="NCBI Taxonomy" id="2496842"/>
    <lineage>
        <taxon>Bacteria</taxon>
        <taxon>Bacillati</taxon>
        <taxon>Actinomycetota</taxon>
        <taxon>Actinomycetes</taxon>
        <taxon>Bifidobacteriales</taxon>
        <taxon>Bifidobacteriaceae</taxon>
        <taxon>Alloscardovia</taxon>
    </lineage>
</organism>
<dbReference type="GO" id="GO:0005524">
    <property type="term" value="F:ATP binding"/>
    <property type="evidence" value="ECO:0007669"/>
    <property type="project" value="UniProtKB-UniRule"/>
</dbReference>
<feature type="domain" description="Thymidylate kinase-like" evidence="12">
    <location>
        <begin position="9"/>
        <end position="194"/>
    </location>
</feature>
<dbReference type="CDD" id="cd01672">
    <property type="entry name" value="TMPK"/>
    <property type="match status" value="1"/>
</dbReference>
<keyword evidence="5 11" id="KW-0545">Nucleotide biosynthesis</keyword>
<evidence type="ECO:0000256" key="10">
    <source>
        <dbReference type="ARBA" id="ARBA00057735"/>
    </source>
</evidence>
<gene>
    <name evidence="11 13" type="primary">tmk</name>
    <name evidence="13" type="ORF">EJ419_02700</name>
</gene>
<dbReference type="InterPro" id="IPR039430">
    <property type="entry name" value="Thymidylate_kin-like_dom"/>
</dbReference>
<comment type="caution">
    <text evidence="13">The sequence shown here is derived from an EMBL/GenBank/DDBJ whole genome shotgun (WGS) entry which is preliminary data.</text>
</comment>
<dbReference type="GO" id="GO:0006235">
    <property type="term" value="P:dTTP biosynthetic process"/>
    <property type="evidence" value="ECO:0007669"/>
    <property type="project" value="UniProtKB-UniRule"/>
</dbReference>
<protein>
    <recommendedName>
        <fullName evidence="3 11">Thymidylate kinase</fullName>
        <ecNumber evidence="2 11">2.7.4.9</ecNumber>
    </recommendedName>
    <alternativeName>
        <fullName evidence="11">dTMP kinase</fullName>
    </alternativeName>
</protein>
<evidence type="ECO:0000259" key="12">
    <source>
        <dbReference type="Pfam" id="PF02223"/>
    </source>
</evidence>
<dbReference type="AlphaFoldDB" id="A0A4R0QSS6"/>
<evidence type="ECO:0000256" key="8">
    <source>
        <dbReference type="ARBA" id="ARBA00022840"/>
    </source>
</evidence>
<dbReference type="PROSITE" id="PS01331">
    <property type="entry name" value="THYMIDYLATE_KINASE"/>
    <property type="match status" value="1"/>
</dbReference>
<dbReference type="PANTHER" id="PTHR10344">
    <property type="entry name" value="THYMIDYLATE KINASE"/>
    <property type="match status" value="1"/>
</dbReference>
<dbReference type="FunFam" id="3.40.50.300:FF:000225">
    <property type="entry name" value="Thymidylate kinase"/>
    <property type="match status" value="1"/>
</dbReference>
<feature type="binding site" evidence="11">
    <location>
        <begin position="11"/>
        <end position="18"/>
    </location>
    <ligand>
        <name>ATP</name>
        <dbReference type="ChEBI" id="CHEBI:30616"/>
    </ligand>
</feature>
<dbReference type="Proteomes" id="UP000291289">
    <property type="component" value="Unassembled WGS sequence"/>
</dbReference>